<protein>
    <submittedName>
        <fullName evidence="1">Uncharacterized protein</fullName>
    </submittedName>
</protein>
<geneLocation type="plasmid" evidence="1">
    <name>unnamed</name>
</geneLocation>
<accession>A0A290SEI3</accession>
<evidence type="ECO:0000313" key="2">
    <source>
        <dbReference type="Proteomes" id="UP000016505"/>
    </source>
</evidence>
<organism evidence="1 2">
    <name type="scientific">Pseudoalteromonas arctica A 37-1-2</name>
    <dbReference type="NCBI Taxonomy" id="1117313"/>
    <lineage>
        <taxon>Bacteria</taxon>
        <taxon>Pseudomonadati</taxon>
        <taxon>Pseudomonadota</taxon>
        <taxon>Gammaproteobacteria</taxon>
        <taxon>Alteromonadales</taxon>
        <taxon>Pseudoalteromonadaceae</taxon>
        <taxon>Pseudoalteromonas</taxon>
    </lineage>
</organism>
<dbReference type="Proteomes" id="UP000016505">
    <property type="component" value="Plasmid unnamed"/>
</dbReference>
<dbReference type="AlphaFoldDB" id="A0A290SEI3"/>
<evidence type="ECO:0000313" key="1">
    <source>
        <dbReference type="EMBL" id="ATC89010.1"/>
    </source>
</evidence>
<name>A0A290SEI3_9GAMM</name>
<gene>
    <name evidence="1" type="ORF">PARC_p0037</name>
</gene>
<sequence>MTPFAWSQPDQRWLTFAPKLFRRHSALCCGFKFIITNDRETQS</sequence>
<dbReference type="KEGG" id="part:PARC_p0037"/>
<dbReference type="EMBL" id="CP011027">
    <property type="protein sequence ID" value="ATC89010.1"/>
    <property type="molecule type" value="Genomic_DNA"/>
</dbReference>
<keyword evidence="1" id="KW-0614">Plasmid</keyword>
<proteinExistence type="predicted"/>
<reference evidence="1 2" key="1">
    <citation type="journal article" date="2012" name="J. Bacteriol.">
        <title>Genome sequences of type strains of seven species of the marine bacterium Pseudoalteromonas.</title>
        <authorList>
            <person name="Xie B.B."/>
            <person name="Shu Y.L."/>
            <person name="Qin Q.L."/>
            <person name="Rong J.C."/>
            <person name="Zhang X.Y."/>
            <person name="Chen X.L."/>
            <person name="Shi M."/>
            <person name="He H.L."/>
            <person name="Zhou B.C."/>
            <person name="Zhang Y.Z."/>
        </authorList>
    </citation>
    <scope>NUCLEOTIDE SEQUENCE [LARGE SCALE GENOMIC DNA]</scope>
    <source>
        <strain evidence="1 2">A 37-1-2</strain>
        <plasmid evidence="1 2">unnamed</plasmid>
    </source>
</reference>